<dbReference type="InterPro" id="IPR051048">
    <property type="entry name" value="Peptidase_S8/S53_subtilisin"/>
</dbReference>
<dbReference type="Proteomes" id="UP000444721">
    <property type="component" value="Unassembled WGS sequence"/>
</dbReference>
<evidence type="ECO:0000313" key="10">
    <source>
        <dbReference type="Proteomes" id="UP000444721"/>
    </source>
</evidence>
<proteinExistence type="inferred from homology"/>
<keyword evidence="10" id="KW-1185">Reference proteome</keyword>
<accession>A0A6A5BHB1</accession>
<protein>
    <recommendedName>
        <fullName evidence="8">Peptidase S8/S53 domain-containing protein</fullName>
    </recommendedName>
</protein>
<dbReference type="InterPro" id="IPR036852">
    <property type="entry name" value="Peptidase_S8/S53_dom_sf"/>
</dbReference>
<evidence type="ECO:0000256" key="5">
    <source>
        <dbReference type="PIRSR" id="PIRSR615500-1"/>
    </source>
</evidence>
<evidence type="ECO:0000256" key="6">
    <source>
        <dbReference type="PROSITE-ProRule" id="PRU01240"/>
    </source>
</evidence>
<dbReference type="VEuPathDB" id="AmoebaDB:FDP41_007218"/>
<dbReference type="InterPro" id="IPR023827">
    <property type="entry name" value="Peptidase_S8_Asp-AS"/>
</dbReference>
<name>A0A6A5BHB1_NAEFO</name>
<dbReference type="AlphaFoldDB" id="A0A6A5BHB1"/>
<evidence type="ECO:0000256" key="2">
    <source>
        <dbReference type="ARBA" id="ARBA00022670"/>
    </source>
</evidence>
<dbReference type="PANTHER" id="PTHR43399:SF4">
    <property type="entry name" value="CELL WALL-ASSOCIATED PROTEASE"/>
    <property type="match status" value="1"/>
</dbReference>
<feature type="domain" description="Peptidase S8/S53" evidence="8">
    <location>
        <begin position="411"/>
        <end position="775"/>
    </location>
</feature>
<dbReference type="PRINTS" id="PR00723">
    <property type="entry name" value="SUBTILISIN"/>
</dbReference>
<dbReference type="InterPro" id="IPR023828">
    <property type="entry name" value="Peptidase_S8_Ser-AS"/>
</dbReference>
<evidence type="ECO:0000256" key="7">
    <source>
        <dbReference type="RuleBase" id="RU003355"/>
    </source>
</evidence>
<dbReference type="Gene3D" id="3.40.50.200">
    <property type="entry name" value="Peptidase S8/S53 domain"/>
    <property type="match status" value="1"/>
</dbReference>
<dbReference type="PANTHER" id="PTHR43399">
    <property type="entry name" value="SUBTILISIN-RELATED"/>
    <property type="match status" value="1"/>
</dbReference>
<comment type="caution">
    <text evidence="9">The sequence shown here is derived from an EMBL/GenBank/DDBJ whole genome shotgun (WGS) entry which is preliminary data.</text>
</comment>
<evidence type="ECO:0000256" key="4">
    <source>
        <dbReference type="ARBA" id="ARBA00022825"/>
    </source>
</evidence>
<dbReference type="EMBL" id="VFQX01000058">
    <property type="protein sequence ID" value="KAF0973831.1"/>
    <property type="molecule type" value="Genomic_DNA"/>
</dbReference>
<dbReference type="PROSITE" id="PS00138">
    <property type="entry name" value="SUBTILASE_SER"/>
    <property type="match status" value="1"/>
</dbReference>
<comment type="similarity">
    <text evidence="1 6 7">Belongs to the peptidase S8 family.</text>
</comment>
<dbReference type="RefSeq" id="XP_044558544.1">
    <property type="nucleotide sequence ID" value="XM_044710939.1"/>
</dbReference>
<evidence type="ECO:0000256" key="3">
    <source>
        <dbReference type="ARBA" id="ARBA00022801"/>
    </source>
</evidence>
<feature type="active site" description="Charge relay system" evidence="5 6">
    <location>
        <position position="467"/>
    </location>
</feature>
<dbReference type="InterPro" id="IPR015500">
    <property type="entry name" value="Peptidase_S8_subtilisin-rel"/>
</dbReference>
<dbReference type="VEuPathDB" id="AmoebaDB:NfTy_009630"/>
<dbReference type="SUPFAM" id="SSF52743">
    <property type="entry name" value="Subtilisin-like"/>
    <property type="match status" value="1"/>
</dbReference>
<dbReference type="InterPro" id="IPR034058">
    <property type="entry name" value="TagA/B/C/D_pept_dom"/>
</dbReference>
<feature type="active site" description="Charge relay system" evidence="5 6">
    <location>
        <position position="703"/>
    </location>
</feature>
<dbReference type="GeneID" id="68114436"/>
<reference evidence="9 10" key="1">
    <citation type="journal article" date="2019" name="Sci. Rep.">
        <title>Nanopore sequencing improves the draft genome of the human pathogenic amoeba Naegleria fowleri.</title>
        <authorList>
            <person name="Liechti N."/>
            <person name="Schurch N."/>
            <person name="Bruggmann R."/>
            <person name="Wittwer M."/>
        </authorList>
    </citation>
    <scope>NUCLEOTIDE SEQUENCE [LARGE SCALE GENOMIC DNA]</scope>
    <source>
        <strain evidence="9 10">ATCC 30894</strain>
    </source>
</reference>
<dbReference type="PROSITE" id="PS51892">
    <property type="entry name" value="SUBTILASE"/>
    <property type="match status" value="1"/>
</dbReference>
<feature type="active site" description="Charge relay system" evidence="5 6">
    <location>
        <position position="420"/>
    </location>
</feature>
<dbReference type="InterPro" id="IPR000209">
    <property type="entry name" value="Peptidase_S8/S53_dom"/>
</dbReference>
<evidence type="ECO:0000256" key="1">
    <source>
        <dbReference type="ARBA" id="ARBA00011073"/>
    </source>
</evidence>
<dbReference type="OMA" id="VNIANTM"/>
<dbReference type="Pfam" id="PF00082">
    <property type="entry name" value="Peptidase_S8"/>
    <property type="match status" value="1"/>
</dbReference>
<dbReference type="CDD" id="cd04842">
    <property type="entry name" value="Peptidases_S8_Kp43_protease"/>
    <property type="match status" value="1"/>
</dbReference>
<evidence type="ECO:0000259" key="8">
    <source>
        <dbReference type="Pfam" id="PF00082"/>
    </source>
</evidence>
<keyword evidence="4 6" id="KW-0720">Serine protease</keyword>
<dbReference type="GO" id="GO:0006508">
    <property type="term" value="P:proteolysis"/>
    <property type="evidence" value="ECO:0007669"/>
    <property type="project" value="UniProtKB-KW"/>
</dbReference>
<dbReference type="Gene3D" id="2.60.120.380">
    <property type="match status" value="1"/>
</dbReference>
<keyword evidence="3 6" id="KW-0378">Hydrolase</keyword>
<dbReference type="GO" id="GO:0004252">
    <property type="term" value="F:serine-type endopeptidase activity"/>
    <property type="evidence" value="ECO:0007669"/>
    <property type="project" value="UniProtKB-UniRule"/>
</dbReference>
<dbReference type="PROSITE" id="PS00136">
    <property type="entry name" value="SUBTILASE_ASP"/>
    <property type="match status" value="1"/>
</dbReference>
<dbReference type="VEuPathDB" id="AmoebaDB:NF0011870"/>
<evidence type="ECO:0000313" key="9">
    <source>
        <dbReference type="EMBL" id="KAF0973831.1"/>
    </source>
</evidence>
<keyword evidence="2 6" id="KW-0645">Protease</keyword>
<dbReference type="OrthoDB" id="65407at2759"/>
<gene>
    <name evidence="9" type="ORF">FDP41_007218</name>
</gene>
<organism evidence="9 10">
    <name type="scientific">Naegleria fowleri</name>
    <name type="common">Brain eating amoeba</name>
    <dbReference type="NCBI Taxonomy" id="5763"/>
    <lineage>
        <taxon>Eukaryota</taxon>
        <taxon>Discoba</taxon>
        <taxon>Heterolobosea</taxon>
        <taxon>Tetramitia</taxon>
        <taxon>Eutetramitia</taxon>
        <taxon>Vahlkampfiidae</taxon>
        <taxon>Naegleria</taxon>
    </lineage>
</organism>
<sequence length="1000" mass="112636">MRTLLTPTVRKRRKQVNAFTQLLTLCFIFLLLHSNIVFSEKSHHDRFSHPLDGRNLLLVMKNSGTTRSSEMTYDSFMNPFDKTLSSMAWVNNHLRSNQVSRILVNLFIRPSTQVLLTKNNLRALRTEVFSNSPISQGDDEQLLQVVAGSNNRIFTSWLSYQELEELSKKKQHHRLKFVERVERVRNVQRINFPYFSLESLKFSTLRVDMAESSLGKDCSSSCSSSSLSIPTAFTFMNQVKMKFSNRIQNLLRERFIESTLSFRNTLEGQSSSPFIINMERMIQELSDSLRLSIQPIQTEHDESNIEEKNILRRSFRISLENSLPNQDWIKPFLPSTSEFSILKNNPEKFLSELYEQMGEEFLSILFENNEHIERISREFPQTLLTFGSNDVVQTNSRLSDTRYLWNQGVTGKDQIVHLIDSGLDVNHCFFSKKGGVEDYYTVPNVNNRKVVYYEKAKLGDRMDKNGHGSHTCGIIAGNPESSATSSDSPILQDIGIAKDAKLYMTDAAVSVLFYVDNITLYLSNAYKVGARISSNSWGNANPLDCVFDCQCFESNSNRTKPVTNEFCLKQYGKLCCQVGNEYDVNAERVDDFLFKNDEMIIIFAAGNNGHYGRDGSVLSPAAAKNSLAVGASYSTLREYSRKDPNVNATLFNHENLGYFSSRGPTFDNRIKPEIVSPGVAIWSARVNNPFCDASALIQKTGTSMAAPSIAGSAALIRDYLLQNNKKRLLQYELINKSSSQTLSGTLVKAILIHSASTMKGSVKLDGDFTQDRNYVNLSQESYPNKYVGYGRVDLGNLLRFGDAGNSFFLVNRFELDASQKVLFKFRIKSLLTQSMLLNTGIKATLTWYDRKGTQTSSSQPILKQLINDLNLSLEVIENTSGNVTLRCVGNGKCVNTLDSNGDLAYDSFNNIERIDLERFSNIPPIDLSRSLLTFTIEASSQNVGSQNFSLVVSSQEEIELEFLEYTVVVSSSSSTSSSIQHFSLTFILLLVALLLTNSCL</sequence>